<keyword evidence="1" id="KW-0812">Transmembrane</keyword>
<dbReference type="AlphaFoldDB" id="A0A392PN66"/>
<feature type="non-terminal residue" evidence="2">
    <location>
        <position position="93"/>
    </location>
</feature>
<evidence type="ECO:0000256" key="1">
    <source>
        <dbReference type="SAM" id="Phobius"/>
    </source>
</evidence>
<sequence>MVFLARIRRINVSCMNGYRNRCCVWRAGDSAAVQENVLACSLWVFILVPIELVVFLHFLCVVLSAALCSPSLSSHGCWWVRLEPVCLCGAAAP</sequence>
<evidence type="ECO:0000313" key="3">
    <source>
        <dbReference type="Proteomes" id="UP000265520"/>
    </source>
</evidence>
<keyword evidence="1" id="KW-0472">Membrane</keyword>
<keyword evidence="3" id="KW-1185">Reference proteome</keyword>
<reference evidence="2 3" key="1">
    <citation type="journal article" date="2018" name="Front. Plant Sci.">
        <title>Red Clover (Trifolium pratense) and Zigzag Clover (T. medium) - A Picture of Genomic Similarities and Differences.</title>
        <authorList>
            <person name="Dluhosova J."/>
            <person name="Istvanek J."/>
            <person name="Nedelnik J."/>
            <person name="Repkova J."/>
        </authorList>
    </citation>
    <scope>NUCLEOTIDE SEQUENCE [LARGE SCALE GENOMIC DNA]</scope>
    <source>
        <strain evidence="3">cv. 10/8</strain>
        <tissue evidence="2">Leaf</tissue>
    </source>
</reference>
<keyword evidence="1" id="KW-1133">Transmembrane helix</keyword>
<organism evidence="2 3">
    <name type="scientific">Trifolium medium</name>
    <dbReference type="NCBI Taxonomy" id="97028"/>
    <lineage>
        <taxon>Eukaryota</taxon>
        <taxon>Viridiplantae</taxon>
        <taxon>Streptophyta</taxon>
        <taxon>Embryophyta</taxon>
        <taxon>Tracheophyta</taxon>
        <taxon>Spermatophyta</taxon>
        <taxon>Magnoliopsida</taxon>
        <taxon>eudicotyledons</taxon>
        <taxon>Gunneridae</taxon>
        <taxon>Pentapetalae</taxon>
        <taxon>rosids</taxon>
        <taxon>fabids</taxon>
        <taxon>Fabales</taxon>
        <taxon>Fabaceae</taxon>
        <taxon>Papilionoideae</taxon>
        <taxon>50 kb inversion clade</taxon>
        <taxon>NPAAA clade</taxon>
        <taxon>Hologalegina</taxon>
        <taxon>IRL clade</taxon>
        <taxon>Trifolieae</taxon>
        <taxon>Trifolium</taxon>
    </lineage>
</organism>
<evidence type="ECO:0000313" key="2">
    <source>
        <dbReference type="EMBL" id="MCI12890.1"/>
    </source>
</evidence>
<protein>
    <submittedName>
        <fullName evidence="2">Uncharacterized protein</fullName>
    </submittedName>
</protein>
<name>A0A392PN66_9FABA</name>
<dbReference type="EMBL" id="LXQA010086015">
    <property type="protein sequence ID" value="MCI12890.1"/>
    <property type="molecule type" value="Genomic_DNA"/>
</dbReference>
<comment type="caution">
    <text evidence="2">The sequence shown here is derived from an EMBL/GenBank/DDBJ whole genome shotgun (WGS) entry which is preliminary data.</text>
</comment>
<feature type="transmembrane region" description="Helical" evidence="1">
    <location>
        <begin position="42"/>
        <end position="67"/>
    </location>
</feature>
<dbReference type="Proteomes" id="UP000265520">
    <property type="component" value="Unassembled WGS sequence"/>
</dbReference>
<accession>A0A392PN66</accession>
<proteinExistence type="predicted"/>